<dbReference type="SUPFAM" id="SSF53474">
    <property type="entry name" value="alpha/beta-Hydrolases"/>
    <property type="match status" value="1"/>
</dbReference>
<gene>
    <name evidence="2" type="ORF">P8A19_06665</name>
</gene>
<organism evidence="2 3">
    <name type="scientific">Streptomyces poriferorum</name>
    <dbReference type="NCBI Taxonomy" id="2798799"/>
    <lineage>
        <taxon>Bacteria</taxon>
        <taxon>Bacillati</taxon>
        <taxon>Actinomycetota</taxon>
        <taxon>Actinomycetes</taxon>
        <taxon>Kitasatosporales</taxon>
        <taxon>Streptomycetaceae</taxon>
        <taxon>Streptomyces</taxon>
    </lineage>
</organism>
<keyword evidence="3" id="KW-1185">Reference proteome</keyword>
<dbReference type="EMBL" id="CP120988">
    <property type="protein sequence ID" value="WLQ55140.1"/>
    <property type="molecule type" value="Genomic_DNA"/>
</dbReference>
<dbReference type="InterPro" id="IPR029058">
    <property type="entry name" value="AB_hydrolase_fold"/>
</dbReference>
<accession>A0ABY9IJ13</accession>
<evidence type="ECO:0000313" key="2">
    <source>
        <dbReference type="EMBL" id="WLQ55140.1"/>
    </source>
</evidence>
<dbReference type="RefSeq" id="WP_306083779.1">
    <property type="nucleotide sequence ID" value="NZ_CP120988.1"/>
</dbReference>
<keyword evidence="1" id="KW-0732">Signal</keyword>
<reference evidence="2 3" key="1">
    <citation type="submission" date="2023-03" db="EMBL/GenBank/DDBJ databases">
        <title>Isolation and description of six Streptomyces strains from soil environments, able to metabolize different microbial glucans.</title>
        <authorList>
            <person name="Widen T."/>
            <person name="Larsbrink J."/>
        </authorList>
    </citation>
    <scope>NUCLEOTIDE SEQUENCE [LARGE SCALE GENOMIC DNA]</scope>
    <source>
        <strain evidence="2 3">Alt2</strain>
    </source>
</reference>
<sequence length="331" mass="33302">MRVLSRLRILVPAIAVALSALAVPASARADAAATGVTSASTDVAVSCAAFTYHPDADWYFPSGAAKGLIWLQHGFVRSGANMADLANHYAAAGYVVFVPTLPSADIFGCTLQNIGNNKPFLNNVATLFSGADGSAGALAASYARAAAKAGRTGTSLPTKLLFSGHSAGGEAVEYVAERLRVTSPAAFARLKGLVLLDPVTSVIGKNSADSLAGLSATSLPVRVIASPPYLCNSDASGTTVLRNAYPAAPFLGVELTTGSHVDSEGASSDGAASLACGTSQAKNITALQTLAVGWASDALSGTTTATYYPGGSYYQSLITAGTTETLAGSGS</sequence>
<name>A0ABY9IJ13_9ACTN</name>
<evidence type="ECO:0008006" key="4">
    <source>
        <dbReference type="Google" id="ProtNLM"/>
    </source>
</evidence>
<dbReference type="Proteomes" id="UP001235744">
    <property type="component" value="Chromosome"/>
</dbReference>
<evidence type="ECO:0000256" key="1">
    <source>
        <dbReference type="SAM" id="SignalP"/>
    </source>
</evidence>
<protein>
    <recommendedName>
        <fullName evidence="4">Alpha/beta hydrolase</fullName>
    </recommendedName>
</protein>
<proteinExistence type="predicted"/>
<dbReference type="Gene3D" id="3.40.50.1820">
    <property type="entry name" value="alpha/beta hydrolase"/>
    <property type="match status" value="1"/>
</dbReference>
<feature type="chain" id="PRO_5047391923" description="Alpha/beta hydrolase" evidence="1">
    <location>
        <begin position="23"/>
        <end position="331"/>
    </location>
</feature>
<feature type="signal peptide" evidence="1">
    <location>
        <begin position="1"/>
        <end position="22"/>
    </location>
</feature>
<evidence type="ECO:0000313" key="3">
    <source>
        <dbReference type="Proteomes" id="UP001235744"/>
    </source>
</evidence>